<feature type="compositionally biased region" description="Low complexity" evidence="1">
    <location>
        <begin position="199"/>
        <end position="209"/>
    </location>
</feature>
<accession>A0A499W5N1</accession>
<feature type="region of interest" description="Disordered" evidence="1">
    <location>
        <begin position="137"/>
        <end position="229"/>
    </location>
</feature>
<gene>
    <name evidence="2" type="ORF">SAVMC3_80350</name>
</gene>
<organism evidence="2">
    <name type="scientific">Streptomyces avermitilis</name>
    <dbReference type="NCBI Taxonomy" id="33903"/>
    <lineage>
        <taxon>Bacteria</taxon>
        <taxon>Bacillati</taxon>
        <taxon>Actinomycetota</taxon>
        <taxon>Actinomycetes</taxon>
        <taxon>Kitasatosporales</taxon>
        <taxon>Streptomycetaceae</taxon>
        <taxon>Streptomyces</taxon>
    </lineage>
</organism>
<feature type="compositionally biased region" description="Gly residues" evidence="1">
    <location>
        <begin position="186"/>
        <end position="198"/>
    </location>
</feature>
<feature type="region of interest" description="Disordered" evidence="1">
    <location>
        <begin position="282"/>
        <end position="306"/>
    </location>
</feature>
<sequence>MGGGRVPGRRREQRVEGVAGVPRAERQQTAQRVVVRGRDQPAGPVAVAGLPGVGRRAGEQPGPLVRVRGECGGAFREGAGQGVFAGPARLGRGRSQLRREPSAGAERGGAPVPEPAGCLTRAAQDPAQQLVGLAPVRRGGGLVCGDPGPRVAEDDPAGRGVRELRGLGGVQGPGVEPGRGDRPQEGVGGDRVLVGGGEQEQQPGVVGQGADLPAVGPQSCGDEGGGVGRERVEAGQLTGAQYGGEFQGGARVSVGGAQHPYPYAFGKGRVQARPRVRDLRCRSPRKGRGVHRSHHAFDVTGGLTGP</sequence>
<feature type="compositionally biased region" description="Gly residues" evidence="1">
    <location>
        <begin position="166"/>
        <end position="177"/>
    </location>
</feature>
<name>A0A499W5N1_STRAX</name>
<feature type="region of interest" description="Disordered" evidence="1">
    <location>
        <begin position="1"/>
        <end position="63"/>
    </location>
</feature>
<dbReference type="AlphaFoldDB" id="A0A499W5N1"/>
<feature type="compositionally biased region" description="Low complexity" evidence="1">
    <location>
        <begin position="41"/>
        <end position="54"/>
    </location>
</feature>
<dbReference type="EMBL" id="AP019621">
    <property type="protein sequence ID" value="BBJ55406.1"/>
    <property type="molecule type" value="Genomic_DNA"/>
</dbReference>
<proteinExistence type="predicted"/>
<evidence type="ECO:0000256" key="1">
    <source>
        <dbReference type="SAM" id="MobiDB-lite"/>
    </source>
</evidence>
<feature type="region of interest" description="Disordered" evidence="1">
    <location>
        <begin position="77"/>
        <end position="118"/>
    </location>
</feature>
<reference evidence="2" key="1">
    <citation type="submission" date="2019-04" db="EMBL/GenBank/DDBJ databases">
        <title>Draft genome sequences of Streptomyces avermitilis MC3.</title>
        <authorList>
            <person name="Komaki H."/>
            <person name="Tamura T."/>
            <person name="Hosoyama A."/>
        </authorList>
    </citation>
    <scope>NUCLEOTIDE SEQUENCE</scope>
    <source>
        <strain evidence="2">MC3</strain>
    </source>
</reference>
<evidence type="ECO:0000313" key="2">
    <source>
        <dbReference type="EMBL" id="BBJ55406.1"/>
    </source>
</evidence>
<feature type="compositionally biased region" description="Basic residues" evidence="1">
    <location>
        <begin position="282"/>
        <end position="294"/>
    </location>
</feature>
<feature type="compositionally biased region" description="Basic and acidic residues" evidence="1">
    <location>
        <begin position="151"/>
        <end position="165"/>
    </location>
</feature>
<protein>
    <submittedName>
        <fullName evidence="2">Uncharacterized protein</fullName>
    </submittedName>
</protein>